<keyword evidence="1" id="KW-0812">Transmembrane</keyword>
<dbReference type="EMBL" id="JAYKXP010000018">
    <property type="protein sequence ID" value="KAK7047886.1"/>
    <property type="molecule type" value="Genomic_DNA"/>
</dbReference>
<evidence type="ECO:0000256" key="1">
    <source>
        <dbReference type="SAM" id="Phobius"/>
    </source>
</evidence>
<feature type="transmembrane region" description="Helical" evidence="1">
    <location>
        <begin position="101"/>
        <end position="119"/>
    </location>
</feature>
<name>A0AAW0D5Q0_9AGAR</name>
<feature type="transmembrane region" description="Helical" evidence="1">
    <location>
        <begin position="60"/>
        <end position="81"/>
    </location>
</feature>
<feature type="transmembrane region" description="Helical" evidence="1">
    <location>
        <begin position="159"/>
        <end position="177"/>
    </location>
</feature>
<keyword evidence="3" id="KW-1185">Reference proteome</keyword>
<feature type="transmembrane region" description="Helical" evidence="1">
    <location>
        <begin position="222"/>
        <end position="246"/>
    </location>
</feature>
<keyword evidence="1" id="KW-1133">Transmembrane helix</keyword>
<feature type="transmembrane region" description="Helical" evidence="1">
    <location>
        <begin position="19"/>
        <end position="39"/>
    </location>
</feature>
<keyword evidence="1" id="KW-0472">Membrane</keyword>
<proteinExistence type="predicted"/>
<accession>A0AAW0D5Q0</accession>
<organism evidence="2 3">
    <name type="scientific">Paramarasmius palmivorus</name>
    <dbReference type="NCBI Taxonomy" id="297713"/>
    <lineage>
        <taxon>Eukaryota</taxon>
        <taxon>Fungi</taxon>
        <taxon>Dikarya</taxon>
        <taxon>Basidiomycota</taxon>
        <taxon>Agaricomycotina</taxon>
        <taxon>Agaricomycetes</taxon>
        <taxon>Agaricomycetidae</taxon>
        <taxon>Agaricales</taxon>
        <taxon>Marasmiineae</taxon>
        <taxon>Marasmiaceae</taxon>
        <taxon>Paramarasmius</taxon>
    </lineage>
</organism>
<sequence length="353" mass="39218">MDICRIPSNTGVSGIGVRVATYIQACTAFIIALLALAYRPRDVNTESEHRTKFRPKLKDTVVASNITLCIVSISVVVSAFIVAFNDEGGLTVYHGLITRNILQLNVLSLLWIAMSYGVVHVQDYVNFRLNFQNQDTSQSAGAQGPRSSCRTFWLVVRDALPFFIAGIVTGSFGIWFWSDQSRFERYSEGSTCIPQTMYWFFVPLDSHDTRIRIFFLVNDALLALPITSPLGAILLSIVAVLLAIALDRLVFGSTSSSLNNKVPKRPFRGVSLACAVYIFIMAFYIYSTEQTIRLNQGVLEDGDEKIWGYGQVLALVAAMLTAGKLVFDFCRSALEKNENSGRSGEDKDERFVL</sequence>
<feature type="transmembrane region" description="Helical" evidence="1">
    <location>
        <begin position="267"/>
        <end position="286"/>
    </location>
</feature>
<dbReference type="Proteomes" id="UP001383192">
    <property type="component" value="Unassembled WGS sequence"/>
</dbReference>
<reference evidence="2 3" key="1">
    <citation type="submission" date="2024-01" db="EMBL/GenBank/DDBJ databases">
        <title>A draft genome for a cacao thread blight-causing isolate of Paramarasmius palmivorus.</title>
        <authorList>
            <person name="Baruah I.K."/>
            <person name="Bukari Y."/>
            <person name="Amoako-Attah I."/>
            <person name="Meinhardt L.W."/>
            <person name="Bailey B.A."/>
            <person name="Cohen S.P."/>
        </authorList>
    </citation>
    <scope>NUCLEOTIDE SEQUENCE [LARGE SCALE GENOMIC DNA]</scope>
    <source>
        <strain evidence="2 3">GH-12</strain>
    </source>
</reference>
<evidence type="ECO:0000313" key="2">
    <source>
        <dbReference type="EMBL" id="KAK7047886.1"/>
    </source>
</evidence>
<dbReference type="AlphaFoldDB" id="A0AAW0D5Q0"/>
<feature type="transmembrane region" description="Helical" evidence="1">
    <location>
        <begin position="306"/>
        <end position="327"/>
    </location>
</feature>
<protein>
    <submittedName>
        <fullName evidence="2">Uncharacterized protein</fullName>
    </submittedName>
</protein>
<evidence type="ECO:0000313" key="3">
    <source>
        <dbReference type="Proteomes" id="UP001383192"/>
    </source>
</evidence>
<comment type="caution">
    <text evidence="2">The sequence shown here is derived from an EMBL/GenBank/DDBJ whole genome shotgun (WGS) entry which is preliminary data.</text>
</comment>
<gene>
    <name evidence="2" type="ORF">VNI00_006214</name>
</gene>